<evidence type="ECO:0000256" key="2">
    <source>
        <dbReference type="ARBA" id="ARBA00023002"/>
    </source>
</evidence>
<dbReference type="InterPro" id="IPR000683">
    <property type="entry name" value="Gfo/Idh/MocA-like_OxRdtase_N"/>
</dbReference>
<dbReference type="InterPro" id="IPR036291">
    <property type="entry name" value="NAD(P)-bd_dom_sf"/>
</dbReference>
<evidence type="ECO:0008006" key="7">
    <source>
        <dbReference type="Google" id="ProtNLM"/>
    </source>
</evidence>
<evidence type="ECO:0000256" key="1">
    <source>
        <dbReference type="ARBA" id="ARBA00010928"/>
    </source>
</evidence>
<dbReference type="STRING" id="599839.J4IBL4"/>
<dbReference type="InterPro" id="IPR004104">
    <property type="entry name" value="Gfo/Idh/MocA-like_OxRdtase_C"/>
</dbReference>
<dbReference type="GO" id="GO:0016491">
    <property type="term" value="F:oxidoreductase activity"/>
    <property type="evidence" value="ECO:0007669"/>
    <property type="project" value="UniProtKB-KW"/>
</dbReference>
<protein>
    <recommendedName>
        <fullName evidence="7">Gfo/Idh/MocA-like oxidoreductase N-terminal domain-containing protein</fullName>
    </recommendedName>
</protein>
<dbReference type="Gene3D" id="3.40.50.720">
    <property type="entry name" value="NAD(P)-binding Rossmann-like Domain"/>
    <property type="match status" value="1"/>
</dbReference>
<proteinExistence type="inferred from homology"/>
<dbReference type="PANTHER" id="PTHR43708:SF5">
    <property type="entry name" value="CONSERVED EXPRESSED OXIDOREDUCTASE (EUROFUNG)-RELATED"/>
    <property type="match status" value="1"/>
</dbReference>
<dbReference type="Pfam" id="PF01408">
    <property type="entry name" value="GFO_IDH_MocA"/>
    <property type="match status" value="1"/>
</dbReference>
<dbReference type="EMBL" id="HE797169">
    <property type="protein sequence ID" value="CCM04866.1"/>
    <property type="molecule type" value="Genomic_DNA"/>
</dbReference>
<keyword evidence="2" id="KW-0560">Oxidoreductase</keyword>
<feature type="domain" description="Gfo/Idh/MocA-like oxidoreductase N-terminal" evidence="3">
    <location>
        <begin position="5"/>
        <end position="129"/>
    </location>
</feature>
<keyword evidence="6" id="KW-1185">Reference proteome</keyword>
<feature type="domain" description="Gfo/Idh/MocA-like oxidoreductase C-terminal" evidence="4">
    <location>
        <begin position="156"/>
        <end position="381"/>
    </location>
</feature>
<dbReference type="FunCoup" id="J4IBL4">
    <property type="interactions" value="27"/>
</dbReference>
<comment type="similarity">
    <text evidence="1">Belongs to the Gfo/Idh/MocA family.</text>
</comment>
<dbReference type="GeneID" id="24099777"/>
<gene>
    <name evidence="5" type="ORF">FIBRA_07059</name>
</gene>
<evidence type="ECO:0000313" key="5">
    <source>
        <dbReference type="EMBL" id="CCM04866.1"/>
    </source>
</evidence>
<dbReference type="Proteomes" id="UP000006352">
    <property type="component" value="Unassembled WGS sequence"/>
</dbReference>
<dbReference type="OrthoDB" id="446809at2759"/>
<dbReference type="HOGENOM" id="CLU_023194_19_0_1"/>
<dbReference type="Gene3D" id="3.30.360.10">
    <property type="entry name" value="Dihydrodipicolinate Reductase, domain 2"/>
    <property type="match status" value="1"/>
</dbReference>
<organism evidence="5 6">
    <name type="scientific">Fibroporia radiculosa</name>
    <dbReference type="NCBI Taxonomy" id="599839"/>
    <lineage>
        <taxon>Eukaryota</taxon>
        <taxon>Fungi</taxon>
        <taxon>Dikarya</taxon>
        <taxon>Basidiomycota</taxon>
        <taxon>Agaricomycotina</taxon>
        <taxon>Agaricomycetes</taxon>
        <taxon>Polyporales</taxon>
        <taxon>Fibroporiaceae</taxon>
        <taxon>Fibroporia</taxon>
    </lineage>
</organism>
<dbReference type="InParanoid" id="J4IBL4"/>
<dbReference type="RefSeq" id="XP_012184149.1">
    <property type="nucleotide sequence ID" value="XM_012328759.1"/>
</dbReference>
<dbReference type="Pfam" id="PF02894">
    <property type="entry name" value="GFO_IDH_MocA_C"/>
    <property type="match status" value="1"/>
</dbReference>
<dbReference type="GO" id="GO:0000166">
    <property type="term" value="F:nucleotide binding"/>
    <property type="evidence" value="ECO:0007669"/>
    <property type="project" value="InterPro"/>
</dbReference>
<name>J4IBL4_9APHY</name>
<sequence length="386" mass="42471">MASPIKTAVLGVGLGGLTFHIPFILALPQHFVLHAVLERSPASPGGKLAARFGDNIAKGVKICRTYEEILHDAQVELVVISTPSATHYELAKRALEAGKHVLVDKPVTATAEEARELGALAKAKQRVLYPYQNCRFNADFLTLRKLLDLPASDPRSLGALVEFESRYDRFRTTIRGSWKDKPAPANGVTYDLGSHLVDQALVLFGRPVKVTAMIENVRGLGSRDVDDCFTIILHYPPQPAAADLQPTSFTVILRSHFLSVRSPQIRYVVRGLKGTFTKFGVDGQEGQLKTMASPVEIVQSPTYGRDPEELWGTVENLDASGEVVKSSWPTTERGTYADLFVNLAKVIREGEEQAIKWDEAADVIEMIELAYASAREERTLPVPPRS</sequence>
<dbReference type="SUPFAM" id="SSF51735">
    <property type="entry name" value="NAD(P)-binding Rossmann-fold domains"/>
    <property type="match status" value="1"/>
</dbReference>
<evidence type="ECO:0000313" key="6">
    <source>
        <dbReference type="Proteomes" id="UP000006352"/>
    </source>
</evidence>
<dbReference type="AlphaFoldDB" id="J4IBL4"/>
<dbReference type="PANTHER" id="PTHR43708">
    <property type="entry name" value="CONSERVED EXPRESSED OXIDOREDUCTASE (EUROFUNG)"/>
    <property type="match status" value="1"/>
</dbReference>
<reference evidence="5 6" key="1">
    <citation type="journal article" date="2012" name="Appl. Environ. Microbiol.">
        <title>Short-read sequencing for genomic analysis of the brown rot fungus Fibroporia radiculosa.</title>
        <authorList>
            <person name="Tang J.D."/>
            <person name="Perkins A.D."/>
            <person name="Sonstegard T.S."/>
            <person name="Schroeder S.G."/>
            <person name="Burgess S.C."/>
            <person name="Diehl S.V."/>
        </authorList>
    </citation>
    <scope>NUCLEOTIDE SEQUENCE [LARGE SCALE GENOMIC DNA]</scope>
    <source>
        <strain evidence="5 6">TFFH 294</strain>
    </source>
</reference>
<evidence type="ECO:0000259" key="3">
    <source>
        <dbReference type="Pfam" id="PF01408"/>
    </source>
</evidence>
<evidence type="ECO:0000259" key="4">
    <source>
        <dbReference type="Pfam" id="PF02894"/>
    </source>
</evidence>
<dbReference type="InterPro" id="IPR051317">
    <property type="entry name" value="Gfo/Idh/MocA_oxidoreduct"/>
</dbReference>
<accession>J4IBL4</accession>